<sequence length="507" mass="57304">MATVLPGKQRRKGASNAAESAKRNVEQDMSNVERRNPNVSNVQRQAESPKASIAKTSLLHVPSSNVFQAHELRSLNFFLDKTIVQISSPFSQGLWSQAVPSIAQQESSIKHALMALSEFHEKFMSSTRSHHELGRSALKHYNVAIRGLLSTEKQKTSPVIGLLCCLLFFVVELLQGRLASAVQLFRAGRRIIHELERSALQAVQLESYHELFRVLKGAFIRAEYHVSAYFAKLHSDLSFEDCYGTGNTIDASSESINENCHPTTLAIFNSIPQALEELRRFTHNMVNKSYSHITNPQSDQQRLANWCAAFESLKQTMPNPHTIENKSKILGIEIWWRSVALHIHAVSESSHSSNPMWWDQHQAQLEDLLDYIEKSVLLHCGKHGDTGLNEKPSSPSFCLESGIVSHLIFVITRCRDPYVRRRALSLLKMYNRQEGLLQRELTIDFCQQMMDLEERGLEVKCAADIPAEARVMGTSMELHSEAPELEIKYLIGGEWITEVITWSSADD</sequence>
<dbReference type="Pfam" id="PF11951">
    <property type="entry name" value="Fungal_trans_2"/>
    <property type="match status" value="1"/>
</dbReference>
<keyword evidence="1" id="KW-0479">Metal-binding</keyword>
<protein>
    <submittedName>
        <fullName evidence="8">Uncharacterized protein</fullName>
    </submittedName>
</protein>
<keyword evidence="9" id="KW-1185">Reference proteome</keyword>
<keyword evidence="6" id="KW-0539">Nucleus</keyword>
<keyword evidence="5" id="KW-0804">Transcription</keyword>
<keyword evidence="3" id="KW-0805">Transcription regulation</keyword>
<dbReference type="AlphaFoldDB" id="A0A8H3IG03"/>
<proteinExistence type="predicted"/>
<feature type="region of interest" description="Disordered" evidence="7">
    <location>
        <begin position="1"/>
        <end position="51"/>
    </location>
</feature>
<evidence type="ECO:0000256" key="3">
    <source>
        <dbReference type="ARBA" id="ARBA00023015"/>
    </source>
</evidence>
<name>A0A8H3IG03_9LECA</name>
<gene>
    <name evidence="8" type="ORF">GOMPHAMPRED_004200</name>
</gene>
<evidence type="ECO:0000256" key="6">
    <source>
        <dbReference type="ARBA" id="ARBA00023242"/>
    </source>
</evidence>
<evidence type="ECO:0000256" key="5">
    <source>
        <dbReference type="ARBA" id="ARBA00023163"/>
    </source>
</evidence>
<evidence type="ECO:0000256" key="4">
    <source>
        <dbReference type="ARBA" id="ARBA00023125"/>
    </source>
</evidence>
<dbReference type="PANTHER" id="PTHR36206:SF12">
    <property type="entry name" value="ASPERCRYPTIN BIOSYNTHESIS CLUSTER-SPECIFIC TRANSCRIPTION REGULATOR ATNN-RELATED"/>
    <property type="match status" value="1"/>
</dbReference>
<evidence type="ECO:0000256" key="1">
    <source>
        <dbReference type="ARBA" id="ARBA00022723"/>
    </source>
</evidence>
<dbReference type="GO" id="GO:0046872">
    <property type="term" value="F:metal ion binding"/>
    <property type="evidence" value="ECO:0007669"/>
    <property type="project" value="UniProtKB-KW"/>
</dbReference>
<evidence type="ECO:0000313" key="9">
    <source>
        <dbReference type="Proteomes" id="UP000664169"/>
    </source>
</evidence>
<feature type="compositionally biased region" description="Polar residues" evidence="7">
    <location>
        <begin position="37"/>
        <end position="46"/>
    </location>
</feature>
<dbReference type="InterPro" id="IPR052360">
    <property type="entry name" value="Transcr_Regulatory_Proteins"/>
</dbReference>
<keyword evidence="4" id="KW-0238">DNA-binding</keyword>
<accession>A0A8H3IG03</accession>
<comment type="caution">
    <text evidence="8">The sequence shown here is derived from an EMBL/GenBank/DDBJ whole genome shotgun (WGS) entry which is preliminary data.</text>
</comment>
<keyword evidence="2" id="KW-0862">Zinc</keyword>
<evidence type="ECO:0000256" key="7">
    <source>
        <dbReference type="SAM" id="MobiDB-lite"/>
    </source>
</evidence>
<dbReference type="GO" id="GO:0003677">
    <property type="term" value="F:DNA binding"/>
    <property type="evidence" value="ECO:0007669"/>
    <property type="project" value="UniProtKB-KW"/>
</dbReference>
<dbReference type="InterPro" id="IPR021858">
    <property type="entry name" value="Fun_TF"/>
</dbReference>
<dbReference type="OrthoDB" id="2593732at2759"/>
<dbReference type="Proteomes" id="UP000664169">
    <property type="component" value="Unassembled WGS sequence"/>
</dbReference>
<feature type="compositionally biased region" description="Basic and acidic residues" evidence="7">
    <location>
        <begin position="20"/>
        <end position="36"/>
    </location>
</feature>
<evidence type="ECO:0000313" key="8">
    <source>
        <dbReference type="EMBL" id="CAF9926647.1"/>
    </source>
</evidence>
<dbReference type="EMBL" id="CAJPDQ010000025">
    <property type="protein sequence ID" value="CAF9926647.1"/>
    <property type="molecule type" value="Genomic_DNA"/>
</dbReference>
<reference evidence="8" key="1">
    <citation type="submission" date="2021-03" db="EMBL/GenBank/DDBJ databases">
        <authorList>
            <person name="Tagirdzhanova G."/>
        </authorList>
    </citation>
    <scope>NUCLEOTIDE SEQUENCE</scope>
</reference>
<evidence type="ECO:0000256" key="2">
    <source>
        <dbReference type="ARBA" id="ARBA00022833"/>
    </source>
</evidence>
<dbReference type="PANTHER" id="PTHR36206">
    <property type="entry name" value="ASPERCRYPTIN BIOSYNTHESIS CLUSTER-SPECIFIC TRANSCRIPTION REGULATOR ATNN-RELATED"/>
    <property type="match status" value="1"/>
</dbReference>
<organism evidence="8 9">
    <name type="scientific">Gomphillus americanus</name>
    <dbReference type="NCBI Taxonomy" id="1940652"/>
    <lineage>
        <taxon>Eukaryota</taxon>
        <taxon>Fungi</taxon>
        <taxon>Dikarya</taxon>
        <taxon>Ascomycota</taxon>
        <taxon>Pezizomycotina</taxon>
        <taxon>Lecanoromycetes</taxon>
        <taxon>OSLEUM clade</taxon>
        <taxon>Ostropomycetidae</taxon>
        <taxon>Ostropales</taxon>
        <taxon>Graphidaceae</taxon>
        <taxon>Gomphilloideae</taxon>
        <taxon>Gomphillus</taxon>
    </lineage>
</organism>